<gene>
    <name evidence="1" type="ORF">BCV70DRAFT_203955</name>
</gene>
<evidence type="ECO:0000313" key="2">
    <source>
        <dbReference type="Proteomes" id="UP000246740"/>
    </source>
</evidence>
<keyword evidence="2" id="KW-1185">Reference proteome</keyword>
<dbReference type="EMBL" id="KZ819188">
    <property type="protein sequence ID" value="PWZ03125.1"/>
    <property type="molecule type" value="Genomic_DNA"/>
</dbReference>
<proteinExistence type="predicted"/>
<dbReference type="Proteomes" id="UP000246740">
    <property type="component" value="Unassembled WGS sequence"/>
</dbReference>
<name>A0A317XXU9_9BASI</name>
<evidence type="ECO:0000313" key="1">
    <source>
        <dbReference type="EMBL" id="PWZ03125.1"/>
    </source>
</evidence>
<organism evidence="1 2">
    <name type="scientific">Testicularia cyperi</name>
    <dbReference type="NCBI Taxonomy" id="1882483"/>
    <lineage>
        <taxon>Eukaryota</taxon>
        <taxon>Fungi</taxon>
        <taxon>Dikarya</taxon>
        <taxon>Basidiomycota</taxon>
        <taxon>Ustilaginomycotina</taxon>
        <taxon>Ustilaginomycetes</taxon>
        <taxon>Ustilaginales</taxon>
        <taxon>Anthracoideaceae</taxon>
        <taxon>Testicularia</taxon>
    </lineage>
</organism>
<sequence>MAWRWEPVVVEVCKSRQGRKRPERLVLYGTVLSSMCRAALEQGHNEYGHKTELQELAGCFEYRRNDARSLTVEQRDSLTCLSAQSQWCGTSTELKPRVLQDDLGAGERNST</sequence>
<dbReference type="InParanoid" id="A0A317XXU9"/>
<protein>
    <submittedName>
        <fullName evidence="1">Uncharacterized protein</fullName>
    </submittedName>
</protein>
<reference evidence="1 2" key="1">
    <citation type="journal article" date="2018" name="Mol. Biol. Evol.">
        <title>Broad Genomic Sampling Reveals a Smut Pathogenic Ancestry of the Fungal Clade Ustilaginomycotina.</title>
        <authorList>
            <person name="Kijpornyongpan T."/>
            <person name="Mondo S.J."/>
            <person name="Barry K."/>
            <person name="Sandor L."/>
            <person name="Lee J."/>
            <person name="Lipzen A."/>
            <person name="Pangilinan J."/>
            <person name="LaButti K."/>
            <person name="Hainaut M."/>
            <person name="Henrissat B."/>
            <person name="Grigoriev I.V."/>
            <person name="Spatafora J.W."/>
            <person name="Aime M.C."/>
        </authorList>
    </citation>
    <scope>NUCLEOTIDE SEQUENCE [LARGE SCALE GENOMIC DNA]</scope>
    <source>
        <strain evidence="1 2">MCA 3645</strain>
    </source>
</reference>
<accession>A0A317XXU9</accession>
<dbReference type="AlphaFoldDB" id="A0A317XXU9"/>